<dbReference type="AlphaFoldDB" id="E8N5F0"/>
<organism evidence="2 3">
    <name type="scientific">Anaerolinea thermophila (strain DSM 14523 / JCM 11388 / NBRC 100420 / UNI-1)</name>
    <dbReference type="NCBI Taxonomy" id="926569"/>
    <lineage>
        <taxon>Bacteria</taxon>
        <taxon>Bacillati</taxon>
        <taxon>Chloroflexota</taxon>
        <taxon>Anaerolineae</taxon>
        <taxon>Anaerolineales</taxon>
        <taxon>Anaerolineaceae</taxon>
        <taxon>Anaerolinea</taxon>
    </lineage>
</organism>
<dbReference type="eggNOG" id="COG2606">
    <property type="taxonomic scope" value="Bacteria"/>
</dbReference>
<protein>
    <recommendedName>
        <fullName evidence="1">YbaK/aminoacyl-tRNA synthetase-associated domain-containing protein</fullName>
    </recommendedName>
</protein>
<evidence type="ECO:0000259" key="1">
    <source>
        <dbReference type="Pfam" id="PF04073"/>
    </source>
</evidence>
<dbReference type="CDD" id="cd04332">
    <property type="entry name" value="YbaK_like"/>
    <property type="match status" value="1"/>
</dbReference>
<gene>
    <name evidence="2" type="ordered locus">ANT_16380</name>
</gene>
<dbReference type="InParanoid" id="E8N5F0"/>
<dbReference type="Gene3D" id="3.90.960.10">
    <property type="entry name" value="YbaK/aminoacyl-tRNA synthetase-associated domain"/>
    <property type="match status" value="1"/>
</dbReference>
<dbReference type="InterPro" id="IPR007214">
    <property type="entry name" value="YbaK/aa-tRNA-synth-assoc-dom"/>
</dbReference>
<dbReference type="OrthoDB" id="9798760at2"/>
<proteinExistence type="predicted"/>
<dbReference type="Pfam" id="PF04073">
    <property type="entry name" value="tRNA_edit"/>
    <property type="match status" value="1"/>
</dbReference>
<name>E8N5F0_ANATU</name>
<sequence>MTFTSPAIEFLRQKDISFSLFVQPDGLTMLDEIARFRGQRVSQIVRSLVFRYSEKKYALVLAQAGRNVNWKSLRAVLRVRRIAMATPEEVFQVTGYVVGAVSPFGLAQNLPVLVDQKILREEVVSTGSGILNVAIIIRVDNLLRALDDYQLVEV</sequence>
<dbReference type="RefSeq" id="WP_013560044.1">
    <property type="nucleotide sequence ID" value="NC_014960.1"/>
</dbReference>
<dbReference type="PANTHER" id="PTHR30411:SF1">
    <property type="entry name" value="CYTOPLASMIC PROTEIN"/>
    <property type="match status" value="1"/>
</dbReference>
<evidence type="ECO:0000313" key="2">
    <source>
        <dbReference type="EMBL" id="BAJ63664.1"/>
    </source>
</evidence>
<dbReference type="InterPro" id="IPR036754">
    <property type="entry name" value="YbaK/aa-tRNA-synt-asso_dom_sf"/>
</dbReference>
<feature type="domain" description="YbaK/aminoacyl-tRNA synthetase-associated" evidence="1">
    <location>
        <begin position="28"/>
        <end position="144"/>
    </location>
</feature>
<accession>E8N5F0</accession>
<dbReference type="GO" id="GO:0002161">
    <property type="term" value="F:aminoacyl-tRNA deacylase activity"/>
    <property type="evidence" value="ECO:0007669"/>
    <property type="project" value="InterPro"/>
</dbReference>
<dbReference type="Proteomes" id="UP000008922">
    <property type="component" value="Chromosome"/>
</dbReference>
<evidence type="ECO:0000313" key="3">
    <source>
        <dbReference type="Proteomes" id="UP000008922"/>
    </source>
</evidence>
<keyword evidence="3" id="KW-1185">Reference proteome</keyword>
<dbReference type="SUPFAM" id="SSF55826">
    <property type="entry name" value="YbaK/ProRS associated domain"/>
    <property type="match status" value="1"/>
</dbReference>
<dbReference type="STRING" id="926569.ANT_16380"/>
<reference evidence="2 3" key="1">
    <citation type="submission" date="2010-12" db="EMBL/GenBank/DDBJ databases">
        <title>Whole genome sequence of Anaerolinea thermophila UNI-1.</title>
        <authorList>
            <person name="Narita-Yamada S."/>
            <person name="Kishi E."/>
            <person name="Watanabe Y."/>
            <person name="Takasaki K."/>
            <person name="Ankai A."/>
            <person name="Oguchi A."/>
            <person name="Fukui S."/>
            <person name="Takahashi M."/>
            <person name="Yashiro I."/>
            <person name="Hosoyama A."/>
            <person name="Sekiguchi Y."/>
            <person name="Hanada S."/>
            <person name="Fujita N."/>
        </authorList>
    </citation>
    <scope>NUCLEOTIDE SEQUENCE [LARGE SCALE GENOMIC DNA]</scope>
    <source>
        <strain evidence="3">DSM 14523 / JCM 11388 / NBRC 100420 / UNI-1</strain>
    </source>
</reference>
<dbReference type="PANTHER" id="PTHR30411">
    <property type="entry name" value="CYTOPLASMIC PROTEIN"/>
    <property type="match status" value="1"/>
</dbReference>
<dbReference type="HOGENOM" id="CLU_094875_0_2_0"/>
<dbReference type="EMBL" id="AP012029">
    <property type="protein sequence ID" value="BAJ63664.1"/>
    <property type="molecule type" value="Genomic_DNA"/>
</dbReference>
<dbReference type="KEGG" id="atm:ANT_16380"/>